<dbReference type="RefSeq" id="XP_006823475.1">
    <property type="nucleotide sequence ID" value="XM_006823412.1"/>
</dbReference>
<dbReference type="SUPFAM" id="SSF52540">
    <property type="entry name" value="P-loop containing nucleoside triphosphate hydrolases"/>
    <property type="match status" value="1"/>
</dbReference>
<evidence type="ECO:0000313" key="2">
    <source>
        <dbReference type="Proteomes" id="UP000694865"/>
    </source>
</evidence>
<dbReference type="Gene3D" id="3.40.50.300">
    <property type="entry name" value="P-loop containing nucleotide triphosphate hydrolases"/>
    <property type="match status" value="1"/>
</dbReference>
<keyword evidence="2" id="KW-1185">Reference proteome</keyword>
<dbReference type="Proteomes" id="UP000694865">
    <property type="component" value="Unplaced"/>
</dbReference>
<dbReference type="InterPro" id="IPR051135">
    <property type="entry name" value="Gal/GlcNAc/GalNAc_ST"/>
</dbReference>
<dbReference type="Pfam" id="PF00685">
    <property type="entry name" value="Sulfotransfer_1"/>
    <property type="match status" value="1"/>
</dbReference>
<evidence type="ECO:0000259" key="1">
    <source>
        <dbReference type="Pfam" id="PF00685"/>
    </source>
</evidence>
<gene>
    <name evidence="3" type="primary">LOC100373386</name>
</gene>
<dbReference type="PANTHER" id="PTHR10704:SF44">
    <property type="entry name" value="LD35051P-RELATED"/>
    <property type="match status" value="1"/>
</dbReference>
<name>A0ABM0MTY4_SACKO</name>
<dbReference type="GeneID" id="100373386"/>
<reference evidence="3" key="1">
    <citation type="submission" date="2025-08" db="UniProtKB">
        <authorList>
            <consortium name="RefSeq"/>
        </authorList>
    </citation>
    <scope>IDENTIFICATION</scope>
    <source>
        <tissue evidence="3">Testes</tissue>
    </source>
</reference>
<accession>A0ABM0MTY4</accession>
<dbReference type="InterPro" id="IPR027417">
    <property type="entry name" value="P-loop_NTPase"/>
</dbReference>
<proteinExistence type="predicted"/>
<sequence length="184" mass="21547">MAAQMIRKNNVKVIQVVRDPRGMSSSRARFQIYKKYKNTPSRDEMLDKLDDIVRNYCAWMETNYVSVMHGPEWLRNNYKIVRFEDLVARPAESAAALYKFVGLPITDKVRQKIRTLEEEKPMDAEAWRFKTGMELARRAQEMCSPTVYDMFGYRMINRGGILMNKNFSLVGDLPRSSMFLLDNI</sequence>
<evidence type="ECO:0000313" key="3">
    <source>
        <dbReference type="RefSeq" id="XP_006823475.1"/>
    </source>
</evidence>
<dbReference type="PANTHER" id="PTHR10704">
    <property type="entry name" value="CARBOHYDRATE SULFOTRANSFERASE"/>
    <property type="match status" value="1"/>
</dbReference>
<organism evidence="2 3">
    <name type="scientific">Saccoglossus kowalevskii</name>
    <name type="common">Acorn worm</name>
    <dbReference type="NCBI Taxonomy" id="10224"/>
    <lineage>
        <taxon>Eukaryota</taxon>
        <taxon>Metazoa</taxon>
        <taxon>Hemichordata</taxon>
        <taxon>Enteropneusta</taxon>
        <taxon>Harrimaniidae</taxon>
        <taxon>Saccoglossus</taxon>
    </lineage>
</organism>
<protein>
    <submittedName>
        <fullName evidence="3">Carbohydrate sulfotransferase 3-like</fullName>
    </submittedName>
</protein>
<dbReference type="InterPro" id="IPR000863">
    <property type="entry name" value="Sulfotransferase_dom"/>
</dbReference>
<feature type="domain" description="Sulfotransferase" evidence="1">
    <location>
        <begin position="5"/>
        <end position="114"/>
    </location>
</feature>